<dbReference type="OrthoDB" id="3558741at2759"/>
<reference evidence="1 2" key="1">
    <citation type="submission" date="2016-04" db="EMBL/GenBank/DDBJ databases">
        <title>A degradative enzymes factory behind the ericoid mycorrhizal symbiosis.</title>
        <authorList>
            <consortium name="DOE Joint Genome Institute"/>
            <person name="Martino E."/>
            <person name="Morin E."/>
            <person name="Grelet G."/>
            <person name="Kuo A."/>
            <person name="Kohler A."/>
            <person name="Daghino S."/>
            <person name="Barry K."/>
            <person name="Choi C."/>
            <person name="Cichocki N."/>
            <person name="Clum A."/>
            <person name="Copeland A."/>
            <person name="Hainaut M."/>
            <person name="Haridas S."/>
            <person name="Labutti K."/>
            <person name="Lindquist E."/>
            <person name="Lipzen A."/>
            <person name="Khouja H.-R."/>
            <person name="Murat C."/>
            <person name="Ohm R."/>
            <person name="Olson A."/>
            <person name="Spatafora J."/>
            <person name="Veneault-Fourrey C."/>
            <person name="Henrissat B."/>
            <person name="Grigoriev I."/>
            <person name="Martin F."/>
            <person name="Perotto S."/>
        </authorList>
    </citation>
    <scope>NUCLEOTIDE SEQUENCE [LARGE SCALE GENOMIC DNA]</scope>
    <source>
        <strain evidence="1 2">E</strain>
    </source>
</reference>
<protein>
    <recommendedName>
        <fullName evidence="3">Cytidyltransferase-like domain-containing protein</fullName>
    </recommendedName>
</protein>
<dbReference type="InParanoid" id="A0A2J6TVA8"/>
<keyword evidence="2" id="KW-1185">Reference proteome</keyword>
<name>A0A2J6TVA8_9HELO</name>
<dbReference type="SUPFAM" id="SSF52374">
    <property type="entry name" value="Nucleotidylyl transferase"/>
    <property type="match status" value="1"/>
</dbReference>
<dbReference type="GeneID" id="36595812"/>
<dbReference type="Gene3D" id="3.40.50.620">
    <property type="entry name" value="HUPs"/>
    <property type="match status" value="1"/>
</dbReference>
<dbReference type="Proteomes" id="UP000235371">
    <property type="component" value="Unassembled WGS sequence"/>
</dbReference>
<sequence length="324" mass="36269">MAPCSNSTPSPEECLSSNPDTIHPYLQKALNHPGLAGTVALFNPSPSPPTTWPRLHRSTTNQIFLYPGSYNPPHRGHLATIQYFADRRVQLNIVAFFIFCDPSSVILTKNKKHNSITLPRSLRNAIFYQTPKLTQLISEGWLHLLVGSMESHISYLRILADFVKGDGWSVKLVGFLGGDKLSAESPPHLPPGELTAWGPVDEFLIINARRPVDFYTPGADEAPRDLPGCTAWERGERWDDEKKLGIPWVCKALTVPGEPWISFRASERSASDGVSSTDIRRIMCEVPGERLYEDLKEHVLGCELLVEWLEKYRGKKGEDGQQVE</sequence>
<dbReference type="EMBL" id="KZ613740">
    <property type="protein sequence ID" value="PMD66947.1"/>
    <property type="molecule type" value="Genomic_DNA"/>
</dbReference>
<proteinExistence type="predicted"/>
<evidence type="ECO:0008006" key="3">
    <source>
        <dbReference type="Google" id="ProtNLM"/>
    </source>
</evidence>
<dbReference type="InterPro" id="IPR014729">
    <property type="entry name" value="Rossmann-like_a/b/a_fold"/>
</dbReference>
<dbReference type="AlphaFoldDB" id="A0A2J6TVA8"/>
<dbReference type="RefSeq" id="XP_024743851.1">
    <property type="nucleotide sequence ID" value="XM_024887736.1"/>
</dbReference>
<gene>
    <name evidence="1" type="ORF">K444DRAFT_689290</name>
</gene>
<evidence type="ECO:0000313" key="1">
    <source>
        <dbReference type="EMBL" id="PMD66947.1"/>
    </source>
</evidence>
<dbReference type="STRING" id="1095630.A0A2J6TVA8"/>
<organism evidence="1 2">
    <name type="scientific">Hyaloscypha bicolor E</name>
    <dbReference type="NCBI Taxonomy" id="1095630"/>
    <lineage>
        <taxon>Eukaryota</taxon>
        <taxon>Fungi</taxon>
        <taxon>Dikarya</taxon>
        <taxon>Ascomycota</taxon>
        <taxon>Pezizomycotina</taxon>
        <taxon>Leotiomycetes</taxon>
        <taxon>Helotiales</taxon>
        <taxon>Hyaloscyphaceae</taxon>
        <taxon>Hyaloscypha</taxon>
        <taxon>Hyaloscypha bicolor</taxon>
    </lineage>
</organism>
<evidence type="ECO:0000313" key="2">
    <source>
        <dbReference type="Proteomes" id="UP000235371"/>
    </source>
</evidence>
<accession>A0A2J6TVA8</accession>